<feature type="compositionally biased region" description="Polar residues" evidence="1">
    <location>
        <begin position="536"/>
        <end position="556"/>
    </location>
</feature>
<feature type="compositionally biased region" description="Polar residues" evidence="1">
    <location>
        <begin position="715"/>
        <end position="761"/>
    </location>
</feature>
<proteinExistence type="predicted"/>
<organism evidence="2 3">
    <name type="scientific">Bemisia tabaci</name>
    <name type="common">Sweetpotato whitefly</name>
    <name type="synonym">Aleurodes tabaci</name>
    <dbReference type="NCBI Taxonomy" id="7038"/>
    <lineage>
        <taxon>Eukaryota</taxon>
        <taxon>Metazoa</taxon>
        <taxon>Ecdysozoa</taxon>
        <taxon>Arthropoda</taxon>
        <taxon>Hexapoda</taxon>
        <taxon>Insecta</taxon>
        <taxon>Pterygota</taxon>
        <taxon>Neoptera</taxon>
        <taxon>Paraneoptera</taxon>
        <taxon>Hemiptera</taxon>
        <taxon>Sternorrhyncha</taxon>
        <taxon>Aleyrodoidea</taxon>
        <taxon>Aleyrodidae</taxon>
        <taxon>Aleyrodinae</taxon>
        <taxon>Bemisia</taxon>
    </lineage>
</organism>
<feature type="compositionally biased region" description="Polar residues" evidence="1">
    <location>
        <begin position="839"/>
        <end position="868"/>
    </location>
</feature>
<feature type="compositionally biased region" description="Polar residues" evidence="1">
    <location>
        <begin position="817"/>
        <end position="830"/>
    </location>
</feature>
<feature type="compositionally biased region" description="Polar residues" evidence="1">
    <location>
        <begin position="313"/>
        <end position="418"/>
    </location>
</feature>
<feature type="region of interest" description="Disordered" evidence="1">
    <location>
        <begin position="1037"/>
        <end position="1079"/>
    </location>
</feature>
<feature type="compositionally biased region" description="Polar residues" evidence="1">
    <location>
        <begin position="296"/>
        <end position="306"/>
    </location>
</feature>
<accession>A0A9P0A9S4</accession>
<feature type="compositionally biased region" description="Polar residues" evidence="1">
    <location>
        <begin position="1106"/>
        <end position="1117"/>
    </location>
</feature>
<evidence type="ECO:0000313" key="2">
    <source>
        <dbReference type="EMBL" id="CAH0388633.1"/>
    </source>
</evidence>
<keyword evidence="3" id="KW-1185">Reference proteome</keyword>
<feature type="compositionally biased region" description="Polar residues" evidence="1">
    <location>
        <begin position="257"/>
        <end position="274"/>
    </location>
</feature>
<feature type="region of interest" description="Disordered" evidence="1">
    <location>
        <begin position="1189"/>
        <end position="1257"/>
    </location>
</feature>
<feature type="region of interest" description="Disordered" evidence="1">
    <location>
        <begin position="621"/>
        <end position="792"/>
    </location>
</feature>
<feature type="region of interest" description="Disordered" evidence="1">
    <location>
        <begin position="1"/>
        <end position="24"/>
    </location>
</feature>
<evidence type="ECO:0000256" key="1">
    <source>
        <dbReference type="SAM" id="MobiDB-lite"/>
    </source>
</evidence>
<feature type="region of interest" description="Disordered" evidence="1">
    <location>
        <begin position="817"/>
        <end position="969"/>
    </location>
</feature>
<evidence type="ECO:0000313" key="3">
    <source>
        <dbReference type="Proteomes" id="UP001152759"/>
    </source>
</evidence>
<feature type="compositionally biased region" description="Polar residues" evidence="1">
    <location>
        <begin position="154"/>
        <end position="189"/>
    </location>
</feature>
<feature type="compositionally biased region" description="Basic and acidic residues" evidence="1">
    <location>
        <begin position="78"/>
        <end position="87"/>
    </location>
</feature>
<feature type="compositionally biased region" description="Polar residues" evidence="1">
    <location>
        <begin position="229"/>
        <end position="246"/>
    </location>
</feature>
<feature type="region of interest" description="Disordered" evidence="1">
    <location>
        <begin position="56"/>
        <end position="423"/>
    </location>
</feature>
<sequence length="1516" mass="159774">MSVKSKYVSVIPDQIPEAPPEPEKNQLIQTRSTKILPPASPDLDIADYSLPFNRGKTISSDPADKSFQFPEIPPPEDTTIHEFRESSDESGEGILTPRALPLPSLNTRHSEDLNLNQFPAVQGQTNDIQPKKQEDDVSILDGLEVDESEKKLSPASSTPSVFDGTTLTDNKGVNRSPTNRQDDSISADTNVPEDFSRKNAKSISDAANGRTEFEEGQDFTIPNPENGILDSQSNNLPSRSPKNSTAPVEVSDESKPSQESISVSAIMNQKSSENAVPAVSESSEGDGISERLSKSFGANTDYSAATTPEKALTDNSPGDTLKSNVASTIKDTNLNPISFQDPSVPGVSNSVDNSENINSPNQLASTDSLTIGSAGSQDNDFQATRQEFSAPQVSSNPSDDLSNQNYLKSSAPSSLTPSLNPPDPALGIISNAATDSSDLLTSKISTSTDGVENKGSLLTAILSNLNGVDKNQVKLDVEASVNLQNLPAPLTSNTATEIVKDKHSPVNVLYSNLTHASTKPDPAIEPNVHPSPTVPDLSTSGNTGSTNDLTNQSIPVNPVSSEVIPTEAVSHPIAKSSVSIASDSSDLAALNIANKDNPSNKVIPTSDASLEQNTTRLDSIAASGDIIIPTSPDLPASDMTNTKNPTNQKDSVSDVSLELRPPDTRLDPIAGSGVIISSNSQAESPTESNVRDGATDTVATKNSGSETEERRVVDSITSDPNASNGSKQPQENTKAGETMITQISPTSVISANGDQTSSSAHVQVEPATAVSDQRASSPDVNLSEDIGQASSVGLSQIEESIKSDKRMDAQISPVSVVSANGDQTSSSANVQVEPATGIADQNTSSPDAHSPVSVVSANGDQTSSSANVQVEPATGVADQYTSSPDAHLSENTMPVSSIGSDQHQESPKSGEQVNAQSNPIPKISTNGDQIQSSTRVQIEREPGAQEQSTSSPDVHLSQNSGPTSSIFKTDSLKDSNYLEESPPHTQQLLTRIPISLCTSDLKQQHLPINTVPSSLTSSVPGESSTGVSKYTEANQGVTQVSVPPNSLADNLSSQNAIPNGTPIAPEFQNGDPHFTGQNNKLAENQRFPVAAPDQGVQKLPPPINPPTVSQTVNTFTPPTKIISPMDIPTEVGEVDIPDVDAPKETNIRGASADDGIEGGLTELSEFQTPAVETSTKTTAKNQDDALLNQQAPDSSNSQRLQNQPAASTGLNARENATNAIATDTSITNAGDQKQAQSIPSGPNSGTGSNQVQETTSTQTNPISVISANGDQIPSSAHVQVEPATGVPDQATSPPYDQLSQNTIPTSDFKPGGQNTAPLPYARPDGAATPFPQSVMQPATNPYQTTLPPDGHLSQNIIPTSDFQPGGQNTAPFPYARPDGAATPFPQSVMQPATNPYQPQTNNPSIVPTPALIHKIMRLAGLSHKPGKCVIVISRRPIQPSPYRPPPIWSGSFNPSRDAFDFRPAPNPRYAMPSRFYGPSPVASSSTSPYFRPMMYQPPSPVYNPRPNRGPLSFLFR</sequence>
<feature type="compositionally biased region" description="Polar residues" evidence="1">
    <location>
        <begin position="113"/>
        <end position="128"/>
    </location>
</feature>
<feature type="compositionally biased region" description="Polar residues" evidence="1">
    <location>
        <begin position="909"/>
        <end position="936"/>
    </location>
</feature>
<feature type="compositionally biased region" description="Polar residues" evidence="1">
    <location>
        <begin position="945"/>
        <end position="968"/>
    </location>
</feature>
<feature type="compositionally biased region" description="Polar residues" evidence="1">
    <location>
        <begin position="675"/>
        <end position="688"/>
    </location>
</feature>
<dbReference type="Proteomes" id="UP001152759">
    <property type="component" value="Chromosome 4"/>
</dbReference>
<feature type="compositionally biased region" description="Polar residues" evidence="1">
    <location>
        <begin position="1037"/>
        <end position="1058"/>
    </location>
</feature>
<dbReference type="EMBL" id="OU963865">
    <property type="protein sequence ID" value="CAH0388633.1"/>
    <property type="molecule type" value="Genomic_DNA"/>
</dbReference>
<reference evidence="2" key="1">
    <citation type="submission" date="2021-12" db="EMBL/GenBank/DDBJ databases">
        <authorList>
            <person name="King R."/>
        </authorList>
    </citation>
    <scope>NUCLEOTIDE SEQUENCE</scope>
</reference>
<feature type="compositionally biased region" description="Polar residues" evidence="1">
    <location>
        <begin position="770"/>
        <end position="780"/>
    </location>
</feature>
<feature type="compositionally biased region" description="Polar residues" evidence="1">
    <location>
        <begin position="879"/>
        <end position="901"/>
    </location>
</feature>
<name>A0A9P0A9S4_BEMTA</name>
<gene>
    <name evidence="2" type="ORF">BEMITA_LOCUS7538</name>
</gene>
<feature type="region of interest" description="Disordered" evidence="1">
    <location>
        <begin position="1092"/>
        <end position="1157"/>
    </location>
</feature>
<protein>
    <submittedName>
        <fullName evidence="2">Uncharacterized protein</fullName>
    </submittedName>
</protein>
<feature type="compositionally biased region" description="Polar residues" evidence="1">
    <location>
        <begin position="638"/>
        <end position="654"/>
    </location>
</feature>
<feature type="region of interest" description="Disordered" evidence="1">
    <location>
        <begin position="517"/>
        <end position="556"/>
    </location>
</feature>